<proteinExistence type="predicted"/>
<sequence>MTDLSVKMGVLAPSLVEQLKPYGLKLDQVQSLQDLNHAITRLYLAEVLTETEKERARKRLMKRITDAVKEVQRQ</sequence>
<reference evidence="1 2" key="1">
    <citation type="submission" date="2018-06" db="EMBL/GenBank/DDBJ databases">
        <authorList>
            <consortium name="Pathogen Informatics"/>
            <person name="Doyle S."/>
        </authorList>
    </citation>
    <scope>NUCLEOTIDE SEQUENCE [LARGE SCALE GENOMIC DNA]</scope>
    <source>
        <strain evidence="1 2">NCTC11842</strain>
    </source>
</reference>
<organism evidence="1 2">
    <name type="scientific">Pseudomonas luteola</name>
    <dbReference type="NCBI Taxonomy" id="47886"/>
    <lineage>
        <taxon>Bacteria</taxon>
        <taxon>Pseudomonadati</taxon>
        <taxon>Pseudomonadota</taxon>
        <taxon>Gammaproteobacteria</taxon>
        <taxon>Pseudomonadales</taxon>
        <taxon>Pseudomonadaceae</taxon>
        <taxon>Pseudomonas</taxon>
    </lineage>
</organism>
<gene>
    <name evidence="1" type="ORF">NCTC11842_01509</name>
</gene>
<dbReference type="AlphaFoldDB" id="A0A2X2CBW7"/>
<dbReference type="Proteomes" id="UP000250443">
    <property type="component" value="Unassembled WGS sequence"/>
</dbReference>
<dbReference type="RefSeq" id="WP_074828854.1">
    <property type="nucleotide sequence ID" value="NZ_DALZQD010000020.1"/>
</dbReference>
<evidence type="ECO:0000313" key="2">
    <source>
        <dbReference type="Proteomes" id="UP000250443"/>
    </source>
</evidence>
<evidence type="ECO:0000313" key="1">
    <source>
        <dbReference type="EMBL" id="SPZ04988.1"/>
    </source>
</evidence>
<dbReference type="GeneID" id="300269642"/>
<protein>
    <submittedName>
        <fullName evidence="1">Uncharacterized protein</fullName>
    </submittedName>
</protein>
<dbReference type="EMBL" id="UAUF01000010">
    <property type="protein sequence ID" value="SPZ04988.1"/>
    <property type="molecule type" value="Genomic_DNA"/>
</dbReference>
<name>A0A2X2CBW7_PSELU</name>
<accession>A0A2X2CBW7</accession>